<keyword evidence="6" id="KW-1185">Reference proteome</keyword>
<comment type="caution">
    <text evidence="5">The sequence shown here is derived from an EMBL/GenBank/DDBJ whole genome shotgun (WGS) entry which is preliminary data.</text>
</comment>
<dbReference type="InterPro" id="IPR001672">
    <property type="entry name" value="G6P_Isomerase"/>
</dbReference>
<comment type="similarity">
    <text evidence="4">Belongs to the GPI family.</text>
</comment>
<dbReference type="GO" id="GO:0048029">
    <property type="term" value="F:monosaccharide binding"/>
    <property type="evidence" value="ECO:0007669"/>
    <property type="project" value="TreeGrafter"/>
</dbReference>
<dbReference type="Gene3D" id="3.40.50.10490">
    <property type="entry name" value="Glucose-6-phosphate isomerase like protein, domain 1"/>
    <property type="match status" value="3"/>
</dbReference>
<dbReference type="EC" id="5.3.1.9" evidence="4"/>
<evidence type="ECO:0000256" key="1">
    <source>
        <dbReference type="ARBA" id="ARBA00022432"/>
    </source>
</evidence>
<dbReference type="GO" id="GO:0005829">
    <property type="term" value="C:cytosol"/>
    <property type="evidence" value="ECO:0007669"/>
    <property type="project" value="TreeGrafter"/>
</dbReference>
<keyword evidence="2 4" id="KW-0324">Glycolysis</keyword>
<comment type="pathway">
    <text evidence="4">Carbohydrate degradation; glycolysis; D-glyceraldehyde 3-phosphate and glycerone phosphate from D-glucose: step 2/4.</text>
</comment>
<comment type="catalytic activity">
    <reaction evidence="4">
        <text>alpha-D-glucose 6-phosphate = beta-D-fructose 6-phosphate</text>
        <dbReference type="Rhea" id="RHEA:11816"/>
        <dbReference type="ChEBI" id="CHEBI:57634"/>
        <dbReference type="ChEBI" id="CHEBI:58225"/>
        <dbReference type="EC" id="5.3.1.9"/>
    </reaction>
</comment>
<dbReference type="GO" id="GO:0097367">
    <property type="term" value="F:carbohydrate derivative binding"/>
    <property type="evidence" value="ECO:0007669"/>
    <property type="project" value="InterPro"/>
</dbReference>
<organism evidence="5 6">
    <name type="scientific">Pengzhenrongella frigida</name>
    <dbReference type="NCBI Taxonomy" id="1259133"/>
    <lineage>
        <taxon>Bacteria</taxon>
        <taxon>Bacillati</taxon>
        <taxon>Actinomycetota</taxon>
        <taxon>Actinomycetes</taxon>
        <taxon>Micrococcales</taxon>
        <taxon>Pengzhenrongella</taxon>
    </lineage>
</organism>
<dbReference type="PANTHER" id="PTHR11469:SF1">
    <property type="entry name" value="GLUCOSE-6-PHOSPHATE ISOMERASE"/>
    <property type="match status" value="1"/>
</dbReference>
<dbReference type="AlphaFoldDB" id="A0A4Q5MYW1"/>
<evidence type="ECO:0000313" key="5">
    <source>
        <dbReference type="EMBL" id="RYV50895.1"/>
    </source>
</evidence>
<evidence type="ECO:0000256" key="4">
    <source>
        <dbReference type="RuleBase" id="RU000612"/>
    </source>
</evidence>
<dbReference type="GO" id="GO:0004347">
    <property type="term" value="F:glucose-6-phosphate isomerase activity"/>
    <property type="evidence" value="ECO:0007669"/>
    <property type="project" value="UniProtKB-EC"/>
</dbReference>
<keyword evidence="1 4" id="KW-0312">Gluconeogenesis</keyword>
<dbReference type="EMBL" id="SDWW01000025">
    <property type="protein sequence ID" value="RYV50895.1"/>
    <property type="molecule type" value="Genomic_DNA"/>
</dbReference>
<dbReference type="InterPro" id="IPR046348">
    <property type="entry name" value="SIS_dom_sf"/>
</dbReference>
<dbReference type="Pfam" id="PF00342">
    <property type="entry name" value="PGI"/>
    <property type="match status" value="1"/>
</dbReference>
<dbReference type="GO" id="GO:0006096">
    <property type="term" value="P:glycolytic process"/>
    <property type="evidence" value="ECO:0007669"/>
    <property type="project" value="UniProtKB-UniPathway"/>
</dbReference>
<dbReference type="Proteomes" id="UP000293764">
    <property type="component" value="Unassembled WGS sequence"/>
</dbReference>
<dbReference type="GO" id="GO:0051156">
    <property type="term" value="P:glucose 6-phosphate metabolic process"/>
    <property type="evidence" value="ECO:0007669"/>
    <property type="project" value="TreeGrafter"/>
</dbReference>
<evidence type="ECO:0000256" key="3">
    <source>
        <dbReference type="ARBA" id="ARBA00023235"/>
    </source>
</evidence>
<dbReference type="UniPathway" id="UPA00109">
    <property type="reaction ID" value="UER00181"/>
</dbReference>
<dbReference type="PRINTS" id="PR00662">
    <property type="entry name" value="G6PISOMERASE"/>
</dbReference>
<dbReference type="GO" id="GO:0006094">
    <property type="term" value="P:gluconeogenesis"/>
    <property type="evidence" value="ECO:0007669"/>
    <property type="project" value="UniProtKB-KW"/>
</dbReference>
<evidence type="ECO:0000256" key="2">
    <source>
        <dbReference type="ARBA" id="ARBA00023152"/>
    </source>
</evidence>
<name>A0A4Q5MYW1_9MICO</name>
<dbReference type="SUPFAM" id="SSF53697">
    <property type="entry name" value="SIS domain"/>
    <property type="match status" value="1"/>
</dbReference>
<evidence type="ECO:0000313" key="6">
    <source>
        <dbReference type="Proteomes" id="UP000293764"/>
    </source>
</evidence>
<accession>A0A4Q5MYW1</accession>
<protein>
    <recommendedName>
        <fullName evidence="4">Glucose-6-phosphate isomerase</fullName>
        <ecNumber evidence="4">5.3.1.9</ecNumber>
    </recommendedName>
</protein>
<keyword evidence="3 4" id="KW-0413">Isomerase</keyword>
<dbReference type="PROSITE" id="PS51463">
    <property type="entry name" value="P_GLUCOSE_ISOMERASE_3"/>
    <property type="match status" value="1"/>
</dbReference>
<sequence>MSWVGDGDDPLLEVTAGGAAAAAVGQHADRLATDKIASRIAAGDAGLWGPAAEADSAIRLGWTGLHATTRAILPALAELRTALAADGIDRVVLAGMGGSSLAPEVITQTAGVPLVVLDSTDPEQVRAALAGDLARTVLVVASKSGDTVETDAQRRVFEAAFAVAGLDAGRHLVAVTDAGSPLEATARAAGYRAVFLADPTVGGRFSALSAFGVVPSALAGVDVVRLLDQAAAVADILTEDADSNPALVLAAAIAGTSPLRDKLMLVDEGSGLIGLADWVEQLVAESTGKAGRGLLPVATNSPAGEPPELSSPATDVLAVRFVALVDDVDDPAAEVSIPGDEVTVAGELGAQFLLWEYATVVAAHLLGVNPFDQPEVETAKDAARHLGAAPPDREPAAFVDGGIEVRATPDLLLDPDGVRIEDAAGVIDALLLSVPDDGYLAVTAFLDRAENVDLAQVRDALAIRTGRPVTFGWGPRFLHSTGQLHKGGPPVGVFLQLTGAPAVDFPVPGRPFTFGQLIAAQAADDAAALAAHGRPILRLHLTDRAALAHVTHLLRSRRVPA</sequence>
<dbReference type="PANTHER" id="PTHR11469">
    <property type="entry name" value="GLUCOSE-6-PHOSPHATE ISOMERASE"/>
    <property type="match status" value="1"/>
</dbReference>
<gene>
    <name evidence="5" type="ORF">EUA98_11435</name>
</gene>
<dbReference type="OrthoDB" id="140919at2"/>
<proteinExistence type="inferred from homology"/>
<reference evidence="5 6" key="1">
    <citation type="submission" date="2019-01" db="EMBL/GenBank/DDBJ databases">
        <title>Novel species of Cellulomonas.</title>
        <authorList>
            <person name="Liu Q."/>
            <person name="Xin Y.-H."/>
        </authorList>
    </citation>
    <scope>NUCLEOTIDE SEQUENCE [LARGE SCALE GENOMIC DNA]</scope>
    <source>
        <strain evidence="5 6">HLT2-17</strain>
    </source>
</reference>